<reference evidence="4" key="1">
    <citation type="journal article" date="2019" name="Int. J. Syst. Evol. Microbiol.">
        <title>The Global Catalogue of Microorganisms (GCM) 10K type strain sequencing project: providing services to taxonomists for standard genome sequencing and annotation.</title>
        <authorList>
            <consortium name="The Broad Institute Genomics Platform"/>
            <consortium name="The Broad Institute Genome Sequencing Center for Infectious Disease"/>
            <person name="Wu L."/>
            <person name="Ma J."/>
        </authorList>
    </citation>
    <scope>NUCLEOTIDE SEQUENCE [LARGE SCALE GENOMIC DNA]</scope>
    <source>
        <strain evidence="4">KCTC 23917</strain>
    </source>
</reference>
<dbReference type="Pfam" id="PF10988">
    <property type="entry name" value="DUF2807"/>
    <property type="match status" value="1"/>
</dbReference>
<dbReference type="RefSeq" id="WP_189356532.1">
    <property type="nucleotide sequence ID" value="NZ_BMYU01000003.1"/>
</dbReference>
<keyword evidence="1" id="KW-0732">Signal</keyword>
<gene>
    <name evidence="3" type="ORF">GCM10010946_15810</name>
</gene>
<accession>A0ABQ2XY25</accession>
<evidence type="ECO:0000259" key="2">
    <source>
        <dbReference type="Pfam" id="PF10988"/>
    </source>
</evidence>
<evidence type="ECO:0000313" key="3">
    <source>
        <dbReference type="EMBL" id="GGX38398.1"/>
    </source>
</evidence>
<dbReference type="InterPro" id="IPR021255">
    <property type="entry name" value="DUF2807"/>
</dbReference>
<proteinExistence type="predicted"/>
<dbReference type="Gene3D" id="2.160.20.120">
    <property type="match status" value="1"/>
</dbReference>
<keyword evidence="4" id="KW-1185">Reference proteome</keyword>
<protein>
    <recommendedName>
        <fullName evidence="2">Putative auto-transporter adhesin head GIN domain-containing protein</fullName>
    </recommendedName>
</protein>
<feature type="chain" id="PRO_5045826700" description="Putative auto-transporter adhesin head GIN domain-containing protein" evidence="1">
    <location>
        <begin position="29"/>
        <end position="269"/>
    </location>
</feature>
<dbReference type="EMBL" id="BMYU01000003">
    <property type="protein sequence ID" value="GGX38398.1"/>
    <property type="molecule type" value="Genomic_DNA"/>
</dbReference>
<dbReference type="PANTHER" id="PTHR39200:SF1">
    <property type="entry name" value="AUTO-TRANSPORTER ADHESIN HEAD GIN DOMAIN-CONTAINING PROTEIN-RELATED"/>
    <property type="match status" value="1"/>
</dbReference>
<name>A0ABQ2XY25_9BURK</name>
<feature type="domain" description="Putative auto-transporter adhesin head GIN" evidence="2">
    <location>
        <begin position="54"/>
        <end position="253"/>
    </location>
</feature>
<comment type="caution">
    <text evidence="3">The sequence shown here is derived from an EMBL/GenBank/DDBJ whole genome shotgun (WGS) entry which is preliminary data.</text>
</comment>
<evidence type="ECO:0000256" key="1">
    <source>
        <dbReference type="SAM" id="SignalP"/>
    </source>
</evidence>
<sequence length="269" mass="28559">MKTPGTHHRRNGLLVCVMVAMCCHTAFASLPAAPDPVPGGQASETRSITTPVERIVISGPVELSVRPSAKTELVVKGDPRLVPRVTTRTEGKTLLISTRGIFVSVNRHETARIELQLPQLAELVSEASGDVTIRGFEQEKMEIRLVGSGQILADGNIQQLKAQLTGSGNLNLSIPSAKMVDLYHAGSGNAILKGRTRQIQVKLQGSGDVNAASLETRILTVDSSGSGNAHVCAAEEASVTISGNGDVTVIGRPAKRHIERKAQGDLIWK</sequence>
<organism evidence="3 4">
    <name type="scientific">Undibacterium squillarum</name>
    <dbReference type="NCBI Taxonomy" id="1131567"/>
    <lineage>
        <taxon>Bacteria</taxon>
        <taxon>Pseudomonadati</taxon>
        <taxon>Pseudomonadota</taxon>
        <taxon>Betaproteobacteria</taxon>
        <taxon>Burkholderiales</taxon>
        <taxon>Oxalobacteraceae</taxon>
        <taxon>Undibacterium</taxon>
    </lineage>
</organism>
<evidence type="ECO:0000313" key="4">
    <source>
        <dbReference type="Proteomes" id="UP000653343"/>
    </source>
</evidence>
<dbReference type="PANTHER" id="PTHR39200">
    <property type="entry name" value="HYPOTHETICAL EXPORTED PROTEIN"/>
    <property type="match status" value="1"/>
</dbReference>
<feature type="signal peptide" evidence="1">
    <location>
        <begin position="1"/>
        <end position="28"/>
    </location>
</feature>
<dbReference type="Proteomes" id="UP000653343">
    <property type="component" value="Unassembled WGS sequence"/>
</dbReference>